<reference evidence="4" key="3">
    <citation type="submission" date="2023-05" db="EMBL/GenBank/DDBJ databases">
        <title>Complete genome sequence of Agrobacterium larrymoorei CFBP5477.</title>
        <authorList>
            <person name="Yen H.-C."/>
            <person name="Chou L."/>
            <person name="Lin Y.-C."/>
            <person name="Lai E.-M."/>
            <person name="Kuo C.-H."/>
        </authorList>
    </citation>
    <scope>NUCLEOTIDE SEQUENCE</scope>
    <source>
        <strain evidence="4">CFBP5477</strain>
    </source>
</reference>
<keyword evidence="1" id="KW-0812">Transmembrane</keyword>
<evidence type="ECO:0000313" key="2">
    <source>
        <dbReference type="EMBL" id="QCI96982.1"/>
    </source>
</evidence>
<keyword evidence="6" id="KW-1185">Reference proteome</keyword>
<dbReference type="OrthoDB" id="8295703at2"/>
<organism evidence="2 5">
    <name type="scientific">Agrobacterium larrymoorei</name>
    <dbReference type="NCBI Taxonomy" id="160699"/>
    <lineage>
        <taxon>Bacteria</taxon>
        <taxon>Pseudomonadati</taxon>
        <taxon>Pseudomonadota</taxon>
        <taxon>Alphaproteobacteria</taxon>
        <taxon>Hyphomicrobiales</taxon>
        <taxon>Rhizobiaceae</taxon>
        <taxon>Rhizobium/Agrobacterium group</taxon>
        <taxon>Agrobacterium</taxon>
    </lineage>
</organism>
<dbReference type="KEGG" id="alf:CFBP5473_03065"/>
<evidence type="ECO:0000313" key="5">
    <source>
        <dbReference type="Proteomes" id="UP000298545"/>
    </source>
</evidence>
<keyword evidence="1" id="KW-0472">Membrane</keyword>
<reference evidence="3 6" key="2">
    <citation type="submission" date="2021-03" db="EMBL/GenBank/DDBJ databases">
        <title>Rapid diversification of plasmids in a genus of pathogenic and nitrogen fixing bacteria.</title>
        <authorList>
            <person name="Weisberg A.J."/>
            <person name="Miller M."/>
            <person name="Ream W."/>
            <person name="Grunwald N.J."/>
            <person name="Chang J.H."/>
        </authorList>
    </citation>
    <scope>NUCLEOTIDE SEQUENCE [LARGE SCALE GENOMIC DNA]</scope>
    <source>
        <strain evidence="3 6">AF3.44</strain>
    </source>
</reference>
<keyword evidence="1" id="KW-1133">Transmembrane helix</keyword>
<dbReference type="EMBL" id="CP039691">
    <property type="protein sequence ID" value="QCI96982.1"/>
    <property type="molecule type" value="Genomic_DNA"/>
</dbReference>
<evidence type="ECO:0000313" key="4">
    <source>
        <dbReference type="EMBL" id="WHA41626.1"/>
    </source>
</evidence>
<protein>
    <submittedName>
        <fullName evidence="2">Uncharacterized protein</fullName>
    </submittedName>
</protein>
<dbReference type="AlphaFoldDB" id="A0A4D7DRR9"/>
<evidence type="ECO:0000313" key="6">
    <source>
        <dbReference type="Proteomes" id="UP000826513"/>
    </source>
</evidence>
<dbReference type="RefSeq" id="WP_027675543.1">
    <property type="nucleotide sequence ID" value="NZ_CP039691.1"/>
</dbReference>
<dbReference type="Proteomes" id="UP000826513">
    <property type="component" value="Chromosome 1"/>
</dbReference>
<dbReference type="Proteomes" id="UP000298545">
    <property type="component" value="Chromosome circular"/>
</dbReference>
<reference evidence="2 5" key="1">
    <citation type="submission" date="2019-04" db="EMBL/GenBank/DDBJ databases">
        <title>Complete genome sequence of Agrobacterium larrymoorei CFBP5473.</title>
        <authorList>
            <person name="Haryono M."/>
            <person name="Chou L."/>
            <person name="Lin Y.-C."/>
            <person name="Lai E.-M."/>
            <person name="Kuo C.-H."/>
        </authorList>
    </citation>
    <scope>NUCLEOTIDE SEQUENCE [LARGE SCALE GENOMIC DNA]</scope>
    <source>
        <strain evidence="2 5">CFBP5473</strain>
    </source>
</reference>
<evidence type="ECO:0000313" key="3">
    <source>
        <dbReference type="EMBL" id="QYA07591.1"/>
    </source>
</evidence>
<feature type="transmembrane region" description="Helical" evidence="1">
    <location>
        <begin position="17"/>
        <end position="37"/>
    </location>
</feature>
<dbReference type="Proteomes" id="UP000298664">
    <property type="component" value="Chromosome Circular"/>
</dbReference>
<proteinExistence type="predicted"/>
<evidence type="ECO:0000256" key="1">
    <source>
        <dbReference type="SAM" id="Phobius"/>
    </source>
</evidence>
<dbReference type="EMBL" id="CP124733">
    <property type="protein sequence ID" value="WHA41626.1"/>
    <property type="molecule type" value="Genomic_DNA"/>
</dbReference>
<gene>
    <name evidence="2" type="ORF">CFBP5473_03065</name>
    <name evidence="4" type="ORF">CFBP5477_003050</name>
    <name evidence="3" type="ORF">J5285_02330</name>
</gene>
<sequence>MAYDWSGNEVKQQRYDLAIVAGLLAIISIVITAPFMLTLQGPPTPQAEIYIKIPGQDRELTPMLLARS</sequence>
<dbReference type="EMBL" id="CP072167">
    <property type="protein sequence ID" value="QYA07591.1"/>
    <property type="molecule type" value="Genomic_DNA"/>
</dbReference>
<accession>A0A4D7DRR9</accession>
<name>A0A4D7DRR9_9HYPH</name>